<proteinExistence type="predicted"/>
<dbReference type="AlphaFoldDB" id="Q1ENW0"/>
<name>Q1ENW0_MUSAC</name>
<evidence type="ECO:0000313" key="1">
    <source>
        <dbReference type="EMBL" id="ABF72029.1"/>
    </source>
</evidence>
<dbReference type="EMBL" id="AC186955">
    <property type="protein sequence ID" value="ABF72029.1"/>
    <property type="molecule type" value="Genomic_DNA"/>
</dbReference>
<organism evidence="1">
    <name type="scientific">Musa acuminata</name>
    <name type="common">Banana</name>
    <name type="synonym">Musa cavendishii</name>
    <dbReference type="NCBI Taxonomy" id="4641"/>
    <lineage>
        <taxon>Eukaryota</taxon>
        <taxon>Viridiplantae</taxon>
        <taxon>Streptophyta</taxon>
        <taxon>Embryophyta</taxon>
        <taxon>Tracheophyta</taxon>
        <taxon>Spermatophyta</taxon>
        <taxon>Magnoliopsida</taxon>
        <taxon>Liliopsida</taxon>
        <taxon>Zingiberales</taxon>
        <taxon>Musaceae</taxon>
        <taxon>Musa</taxon>
    </lineage>
</organism>
<sequence>MGRRDFVLLRLSDQRTRAHETTKSGPRNDVTNHYAHSSVTWLLLECADFKEAAEEGGGGCSRTVRRSVLNTWRARFGSVVLLPHHFSLCELVVLPWCSDGNDGSSLAIQIESCHAEDTTQVLLPNMEEGVPKLLSLSSFTSITGAHILRPRKCSWTLDSECQALALTALRRSNSSLDCFPRRIDDGWLAS</sequence>
<protein>
    <submittedName>
        <fullName evidence="1">Uncharacterized protein</fullName>
    </submittedName>
</protein>
<accession>Q1ENW0</accession>
<gene>
    <name evidence="1" type="ORF">MA4_82I11.12</name>
</gene>
<reference evidence="1" key="1">
    <citation type="submission" date="2006-05" db="EMBL/GenBank/DDBJ databases">
        <authorList>
            <person name="Town C.D."/>
            <person name="Ronning C.M."/>
            <person name="Cheung F."/>
            <person name="Haas B.J."/>
            <person name="Althoff R."/>
            <person name="Arbogast T."/>
            <person name="Hine E."/>
            <person name="Piffanelli P."/>
            <person name="Tallon L.J."/>
        </authorList>
    </citation>
    <scope>NUCLEOTIDE SEQUENCE</scope>
</reference>